<proteinExistence type="predicted"/>
<dbReference type="GO" id="GO:0003677">
    <property type="term" value="F:DNA binding"/>
    <property type="evidence" value="ECO:0007669"/>
    <property type="project" value="InterPro"/>
</dbReference>
<reference evidence="1 2" key="1">
    <citation type="journal article" date="2015" name="Nature">
        <title>rRNA introns, odd ribosomes, and small enigmatic genomes across a large radiation of phyla.</title>
        <authorList>
            <person name="Brown C.T."/>
            <person name="Hug L.A."/>
            <person name="Thomas B.C."/>
            <person name="Sharon I."/>
            <person name="Castelle C.J."/>
            <person name="Singh A."/>
            <person name="Wilkins M.J."/>
            <person name="Williams K.H."/>
            <person name="Banfield J.F."/>
        </authorList>
    </citation>
    <scope>NUCLEOTIDE SEQUENCE [LARGE SCALE GENOMIC DNA]</scope>
</reference>
<dbReference type="Proteomes" id="UP000034462">
    <property type="component" value="Unassembled WGS sequence"/>
</dbReference>
<protein>
    <submittedName>
        <fullName evidence="1">Recombinase</fullName>
    </submittedName>
</protein>
<dbReference type="GO" id="GO:0000150">
    <property type="term" value="F:DNA strand exchange activity"/>
    <property type="evidence" value="ECO:0007669"/>
    <property type="project" value="InterPro"/>
</dbReference>
<dbReference type="InterPro" id="IPR036162">
    <property type="entry name" value="Resolvase-like_N_sf"/>
</dbReference>
<comment type="caution">
    <text evidence="1">The sequence shown here is derived from an EMBL/GenBank/DDBJ whole genome shotgun (WGS) entry which is preliminary data.</text>
</comment>
<accession>A0A837IKB2</accession>
<dbReference type="EMBL" id="LCPH01000006">
    <property type="protein sequence ID" value="KKU92793.1"/>
    <property type="molecule type" value="Genomic_DNA"/>
</dbReference>
<sequence length="103" mass="11765">MKYFIYTRKSTDSEERQVLSIESQISELKEFAAKEKLEIVQSERVASAGGRKGGLGGIPPALQILGEISSNFFERTPPGYLKWSKNRIRRWFLINNKSDKISL</sequence>
<organism evidence="1 2">
    <name type="scientific">Candidatus Yanofskybacteria bacterium GW2011_GWC1_48_11</name>
    <dbReference type="NCBI Taxonomy" id="1619027"/>
    <lineage>
        <taxon>Bacteria</taxon>
        <taxon>Candidatus Yanofskyibacteriota</taxon>
    </lineage>
</organism>
<evidence type="ECO:0000313" key="1">
    <source>
        <dbReference type="EMBL" id="KKU92793.1"/>
    </source>
</evidence>
<gene>
    <name evidence="1" type="ORF">UY25_C0006G0015</name>
</gene>
<dbReference type="AlphaFoldDB" id="A0A837IKB2"/>
<dbReference type="Gene3D" id="3.40.50.1390">
    <property type="entry name" value="Resolvase, N-terminal catalytic domain"/>
    <property type="match status" value="1"/>
</dbReference>
<evidence type="ECO:0000313" key="2">
    <source>
        <dbReference type="Proteomes" id="UP000034462"/>
    </source>
</evidence>
<name>A0A837IKB2_9BACT</name>